<evidence type="ECO:0000313" key="2">
    <source>
        <dbReference type="Proteomes" id="UP000075880"/>
    </source>
</evidence>
<sequence>MIRDYVQLASFTITKHLTAPISPFCGKIRCLNASCSACRHLLLQQRGGKDLAHDLRQLVEVHADERLAGGHGVRDDARLVPQAADEDDVCLDARRLANEGGIERPGRDAVAGEVGVAQHDHDRLVAVLARQLVHRALGRGERVVAAPAELRVRVHHLERLEAALGVARGRVLADEGYRDRLAAVAHHVVPDLALEAVERLHHHRGRLELPVEPTVVPVEAVHRAGHVDQQPEPLRLLLWHARLRLLLGPLLVDRPLARQPLDQLGVVELAGRPVPLPLALAGPRLQRLERDAQLLHLPPDRLRVLLVHAVLVRAHADLAQLLLERAPVHLARRPLHLLRHAVLLRIRQLVHLVARVEPVRAPLAAQPGRVAPASAAGPRIAAHVRLVVRVDAAVLRPGHLLAARAAHGQLQLALAAQGRHRLDALRVRAHRQTVLEQHRRHLVERLGRVAIVVEHVADQLRQRIVGEPLQVAHDRDHLARRVRIVQRAGVRHVAQLGERVHQLADGGGRHPRPVLPQQELLGLGRRIVHGVAGEQIAQGGEEIVAQKREAGPVREHDQPKVRMRRYEAGRGLRRRDRAGRANFAPVGQQHLAGLDQRLEDAGDVDGRLVRLVHHQHVARPDRLHQRRVLVLDAPVAHRRLQRQRLDRRVAVQLDVLARPVHQLQQPVDDLVLAHALVAHQQQVLAEQEVLQQALHQPQVLRHVVEHDVRHLADGLGAVAGHTGAADAHRLVRQLHRHRLAIQCVARAPTVLQAAAHCRLEHAARHARHELAHEGGVHELGGRLPTGAAVLLQATRDPQQLARGKVAGERLLHVVGRGAQMVGELQDLLHRTVERAVQCVQHAPLLAFAQAAHLVEQKEAERFGADPCAARCGRARAAYPALVRLGQGNDAEGRVDAQQPAGRQIDAGLLGRAQPIEALVRHQPPAVVQLQLAIVHQPVEEGQRAVVQPVHAVEYDRVPVQGGQQQRRVLPHGVPVEARRALLQQIARRHVLVEHHRFHALPTERGAQLLGQDRLAAALRPNQAHVAHRHRLQQVRQQAALVARGHVRLAFGRAGARLALREPKVDRRAVVRPAQLYLELALVRRGHADGAEFTARCHHLPADGERLHQAVHKRNALLLQERLVWIEPAEQLRLGQLTVVAQQQPGVAQVIDGKVGQRRRRRLDAEPERHQLREHLRAARAVRERFRLGQHLDVRQVGDVARLKAGP</sequence>
<evidence type="ECO:0000313" key="1">
    <source>
        <dbReference type="EnsemblMetazoa" id="ENSAATROPP015423"/>
    </source>
</evidence>
<proteinExistence type="predicted"/>
<keyword evidence="2" id="KW-1185">Reference proteome</keyword>
<dbReference type="AlphaFoldDB" id="A0AAG5DXS9"/>
<accession>A0AAG5DXS9</accession>
<reference evidence="1" key="1">
    <citation type="submission" date="2024-04" db="UniProtKB">
        <authorList>
            <consortium name="EnsemblMetazoa"/>
        </authorList>
    </citation>
    <scope>IDENTIFICATION</scope>
    <source>
        <strain evidence="1">EBRO</strain>
    </source>
</reference>
<dbReference type="Proteomes" id="UP000075880">
    <property type="component" value="Unassembled WGS sequence"/>
</dbReference>
<name>A0AAG5DXS9_ANOAO</name>
<protein>
    <submittedName>
        <fullName evidence="1">Uncharacterized protein</fullName>
    </submittedName>
</protein>
<organism evidence="1 2">
    <name type="scientific">Anopheles atroparvus</name>
    <name type="common">European mosquito</name>
    <dbReference type="NCBI Taxonomy" id="41427"/>
    <lineage>
        <taxon>Eukaryota</taxon>
        <taxon>Metazoa</taxon>
        <taxon>Ecdysozoa</taxon>
        <taxon>Arthropoda</taxon>
        <taxon>Hexapoda</taxon>
        <taxon>Insecta</taxon>
        <taxon>Pterygota</taxon>
        <taxon>Neoptera</taxon>
        <taxon>Endopterygota</taxon>
        <taxon>Diptera</taxon>
        <taxon>Nematocera</taxon>
        <taxon>Culicoidea</taxon>
        <taxon>Culicidae</taxon>
        <taxon>Anophelinae</taxon>
        <taxon>Anopheles</taxon>
    </lineage>
</organism>
<dbReference type="EnsemblMetazoa" id="ENSAATROPT017465">
    <property type="protein sequence ID" value="ENSAATROPP015423"/>
    <property type="gene ID" value="ENSAATROPG014266"/>
</dbReference>